<dbReference type="Pfam" id="PF02311">
    <property type="entry name" value="AraC_binding"/>
    <property type="match status" value="1"/>
</dbReference>
<evidence type="ECO:0000313" key="3">
    <source>
        <dbReference type="EMBL" id="GHF13576.1"/>
    </source>
</evidence>
<dbReference type="InterPro" id="IPR011051">
    <property type="entry name" value="RmlC_Cupin_sf"/>
</dbReference>
<sequence length="111" mass="12065">MVKIIHMQESLKDGESPTSGMMLSEAFDLPVNQATLKTGFASFKADVRQPPEGLVSREEVEISLILSGDTELYTPDRTYVLKAGDLVMIPPGVPNAAKALTDLTVYYMLCG</sequence>
<evidence type="ECO:0000256" key="1">
    <source>
        <dbReference type="ARBA" id="ARBA00023125"/>
    </source>
</evidence>
<dbReference type="Proteomes" id="UP000630923">
    <property type="component" value="Unassembled WGS sequence"/>
</dbReference>
<evidence type="ECO:0000313" key="4">
    <source>
        <dbReference type="Proteomes" id="UP000630923"/>
    </source>
</evidence>
<protein>
    <recommendedName>
        <fullName evidence="2">AraC-type arabinose-binding/dimerisation domain-containing protein</fullName>
    </recommendedName>
</protein>
<feature type="domain" description="AraC-type arabinose-binding/dimerisation" evidence="2">
    <location>
        <begin position="58"/>
        <end position="101"/>
    </location>
</feature>
<proteinExistence type="predicted"/>
<dbReference type="GO" id="GO:0006355">
    <property type="term" value="P:regulation of DNA-templated transcription"/>
    <property type="evidence" value="ECO:0007669"/>
    <property type="project" value="InterPro"/>
</dbReference>
<keyword evidence="4" id="KW-1185">Reference proteome</keyword>
<organism evidence="3 4">
    <name type="scientific">Kordiimonas sediminis</name>
    <dbReference type="NCBI Taxonomy" id="1735581"/>
    <lineage>
        <taxon>Bacteria</taxon>
        <taxon>Pseudomonadati</taxon>
        <taxon>Pseudomonadota</taxon>
        <taxon>Alphaproteobacteria</taxon>
        <taxon>Kordiimonadales</taxon>
        <taxon>Kordiimonadaceae</taxon>
        <taxon>Kordiimonas</taxon>
    </lineage>
</organism>
<dbReference type="InterPro" id="IPR014710">
    <property type="entry name" value="RmlC-like_jellyroll"/>
</dbReference>
<reference evidence="3" key="2">
    <citation type="submission" date="2020-09" db="EMBL/GenBank/DDBJ databases">
        <authorList>
            <person name="Sun Q."/>
            <person name="Kim S."/>
        </authorList>
    </citation>
    <scope>NUCLEOTIDE SEQUENCE</scope>
    <source>
        <strain evidence="3">KCTC 42590</strain>
    </source>
</reference>
<keyword evidence="1" id="KW-0238">DNA-binding</keyword>
<dbReference type="Gene3D" id="2.60.120.10">
    <property type="entry name" value="Jelly Rolls"/>
    <property type="match status" value="1"/>
</dbReference>
<evidence type="ECO:0000259" key="2">
    <source>
        <dbReference type="Pfam" id="PF02311"/>
    </source>
</evidence>
<name>A0A919ALZ4_9PROT</name>
<dbReference type="SUPFAM" id="SSF51182">
    <property type="entry name" value="RmlC-like cupins"/>
    <property type="match status" value="1"/>
</dbReference>
<dbReference type="AlphaFoldDB" id="A0A919ALZ4"/>
<reference evidence="3" key="1">
    <citation type="journal article" date="2014" name="Int. J. Syst. Evol. Microbiol.">
        <title>Complete genome sequence of Corynebacterium casei LMG S-19264T (=DSM 44701T), isolated from a smear-ripened cheese.</title>
        <authorList>
            <consortium name="US DOE Joint Genome Institute (JGI-PGF)"/>
            <person name="Walter F."/>
            <person name="Albersmeier A."/>
            <person name="Kalinowski J."/>
            <person name="Ruckert C."/>
        </authorList>
    </citation>
    <scope>NUCLEOTIDE SEQUENCE</scope>
    <source>
        <strain evidence="3">KCTC 42590</strain>
    </source>
</reference>
<dbReference type="EMBL" id="BNCI01000001">
    <property type="protein sequence ID" value="GHF13576.1"/>
    <property type="molecule type" value="Genomic_DNA"/>
</dbReference>
<dbReference type="RefSeq" id="WP_191249931.1">
    <property type="nucleotide sequence ID" value="NZ_BNCI01000001.1"/>
</dbReference>
<dbReference type="InterPro" id="IPR003313">
    <property type="entry name" value="AraC-bd"/>
</dbReference>
<dbReference type="GO" id="GO:0003677">
    <property type="term" value="F:DNA binding"/>
    <property type="evidence" value="ECO:0007669"/>
    <property type="project" value="UniProtKB-KW"/>
</dbReference>
<comment type="caution">
    <text evidence="3">The sequence shown here is derived from an EMBL/GenBank/DDBJ whole genome shotgun (WGS) entry which is preliminary data.</text>
</comment>
<accession>A0A919ALZ4</accession>
<gene>
    <name evidence="3" type="ORF">GCM10017044_04560</name>
</gene>